<keyword evidence="2" id="KW-1185">Reference proteome</keyword>
<dbReference type="PROSITE" id="PS51257">
    <property type="entry name" value="PROKAR_LIPOPROTEIN"/>
    <property type="match status" value="1"/>
</dbReference>
<dbReference type="OrthoDB" id="7363288at2"/>
<dbReference type="EMBL" id="FNUZ01000002">
    <property type="protein sequence ID" value="SEF93760.1"/>
    <property type="molecule type" value="Genomic_DNA"/>
</dbReference>
<gene>
    <name evidence="1" type="ORF">SAMN04488045_1287</name>
</gene>
<evidence type="ECO:0000313" key="2">
    <source>
        <dbReference type="Proteomes" id="UP000236752"/>
    </source>
</evidence>
<dbReference type="RefSeq" id="WP_103909647.1">
    <property type="nucleotide sequence ID" value="NZ_FNUZ01000002.1"/>
</dbReference>
<organism evidence="1 2">
    <name type="scientific">Thalassococcus halodurans</name>
    <dbReference type="NCBI Taxonomy" id="373675"/>
    <lineage>
        <taxon>Bacteria</taxon>
        <taxon>Pseudomonadati</taxon>
        <taxon>Pseudomonadota</taxon>
        <taxon>Alphaproteobacteria</taxon>
        <taxon>Rhodobacterales</taxon>
        <taxon>Roseobacteraceae</taxon>
        <taxon>Thalassococcus</taxon>
    </lineage>
</organism>
<evidence type="ECO:0000313" key="1">
    <source>
        <dbReference type="EMBL" id="SEF93760.1"/>
    </source>
</evidence>
<dbReference type="Proteomes" id="UP000236752">
    <property type="component" value="Unassembled WGS sequence"/>
</dbReference>
<proteinExistence type="predicted"/>
<dbReference type="AlphaFoldDB" id="A0A1H5W2T4"/>
<reference evidence="1 2" key="1">
    <citation type="submission" date="2016-10" db="EMBL/GenBank/DDBJ databases">
        <authorList>
            <person name="de Groot N.N."/>
        </authorList>
    </citation>
    <scope>NUCLEOTIDE SEQUENCE [LARGE SCALE GENOMIC DNA]</scope>
    <source>
        <strain evidence="1 2">DSM 26915</strain>
    </source>
</reference>
<sequence>MRISIFLAATLMLASCGTIEGAGEDISSASRTVQGWF</sequence>
<protein>
    <submittedName>
        <fullName evidence="1">Predicted small secreted protein</fullName>
    </submittedName>
</protein>
<name>A0A1H5W2T4_9RHOB</name>
<accession>A0A1H5W2T4</accession>